<accession>Q0F2S1</accession>
<dbReference type="STRING" id="314344.AL013_13015"/>
<dbReference type="Proteomes" id="UP000005297">
    <property type="component" value="Unassembled WGS sequence"/>
</dbReference>
<feature type="transmembrane region" description="Helical" evidence="1">
    <location>
        <begin position="65"/>
        <end position="83"/>
    </location>
</feature>
<dbReference type="eggNOG" id="ENOG503320R">
    <property type="taxonomic scope" value="Bacteria"/>
</dbReference>
<evidence type="ECO:0000313" key="3">
    <source>
        <dbReference type="Proteomes" id="UP000005297"/>
    </source>
</evidence>
<dbReference type="InterPro" id="IPR021521">
    <property type="entry name" value="DUF3185"/>
</dbReference>
<proteinExistence type="predicted"/>
<keyword evidence="1" id="KW-1133">Transmembrane helix</keyword>
<dbReference type="AlphaFoldDB" id="Q0F2S1"/>
<keyword evidence="3" id="KW-1185">Reference proteome</keyword>
<keyword evidence="1" id="KW-0812">Transmembrane</keyword>
<feature type="transmembrane region" description="Helical" evidence="1">
    <location>
        <begin position="26"/>
        <end position="45"/>
    </location>
</feature>
<organism evidence="2 3">
    <name type="scientific">Mariprofundus ferrooxydans PV-1</name>
    <dbReference type="NCBI Taxonomy" id="314345"/>
    <lineage>
        <taxon>Bacteria</taxon>
        <taxon>Pseudomonadati</taxon>
        <taxon>Pseudomonadota</taxon>
        <taxon>Candidatius Mariprofundia</taxon>
        <taxon>Mariprofundales</taxon>
        <taxon>Mariprofundaceae</taxon>
        <taxon>Mariprofundus</taxon>
    </lineage>
</organism>
<dbReference type="Pfam" id="PF11381">
    <property type="entry name" value="DUF3185"/>
    <property type="match status" value="1"/>
</dbReference>
<dbReference type="EMBL" id="AATS01000002">
    <property type="protein sequence ID" value="EAU55479.1"/>
    <property type="molecule type" value="Genomic_DNA"/>
</dbReference>
<keyword evidence="1" id="KW-0472">Membrane</keyword>
<name>Q0F2S1_9PROT</name>
<comment type="caution">
    <text evidence="2">The sequence shown here is derived from an EMBL/GenBank/DDBJ whole genome shotgun (WGS) entry which is preliminary data.</text>
</comment>
<sequence length="86" mass="9209">MLAITVKTFQLQEFNMAMSSATTTKMIGLALTVTGIGLAIWGYQLSDSVGSQLTQAVTGSDTDRVMTFYIAGAVSFVVGLYLFTKK</sequence>
<evidence type="ECO:0000313" key="2">
    <source>
        <dbReference type="EMBL" id="EAU55479.1"/>
    </source>
</evidence>
<reference evidence="2 3" key="1">
    <citation type="submission" date="2006-09" db="EMBL/GenBank/DDBJ databases">
        <authorList>
            <person name="Emerson D."/>
            <person name="Ferriera S."/>
            <person name="Johnson J."/>
            <person name="Kravitz S."/>
            <person name="Halpern A."/>
            <person name="Remington K."/>
            <person name="Beeson K."/>
            <person name="Tran B."/>
            <person name="Rogers Y.-H."/>
            <person name="Friedman R."/>
            <person name="Venter J.C."/>
        </authorList>
    </citation>
    <scope>NUCLEOTIDE SEQUENCE [LARGE SCALE GENOMIC DNA]</scope>
    <source>
        <strain evidence="2 3">PV-1</strain>
    </source>
</reference>
<evidence type="ECO:0008006" key="4">
    <source>
        <dbReference type="Google" id="ProtNLM"/>
    </source>
</evidence>
<dbReference type="InParanoid" id="Q0F2S1"/>
<evidence type="ECO:0000256" key="1">
    <source>
        <dbReference type="SAM" id="Phobius"/>
    </source>
</evidence>
<dbReference type="HOGENOM" id="CLU_185884_0_0_0"/>
<protein>
    <recommendedName>
        <fullName evidence="4">DUF3185 family protein</fullName>
    </recommendedName>
</protein>
<gene>
    <name evidence="2" type="ORF">SPV1_00987</name>
</gene>